<evidence type="ECO:0000256" key="1">
    <source>
        <dbReference type="ARBA" id="ARBA00001929"/>
    </source>
</evidence>
<dbReference type="EMBL" id="SSCJ01000003">
    <property type="protein sequence ID" value="MDI4509427.1"/>
    <property type="molecule type" value="Genomic_DNA"/>
</dbReference>
<keyword evidence="4" id="KW-0479">Metal-binding</keyword>
<keyword evidence="7" id="KW-0411">Iron-sulfur</keyword>
<dbReference type="SUPFAM" id="SSF51905">
    <property type="entry name" value="FAD/NAD(P)-binding domain"/>
    <property type="match status" value="1"/>
</dbReference>
<keyword evidence="5" id="KW-0560">Oxidoreductase</keyword>
<dbReference type="PRINTS" id="PR00368">
    <property type="entry name" value="FADPNR"/>
</dbReference>
<evidence type="ECO:0000256" key="7">
    <source>
        <dbReference type="ARBA" id="ARBA00023014"/>
    </source>
</evidence>
<name>A0AAW6TGG4_FAUOS</name>
<evidence type="ECO:0000256" key="3">
    <source>
        <dbReference type="ARBA" id="ARBA00022617"/>
    </source>
</evidence>
<organism evidence="9">
    <name type="scientific">Faucicola osloensis</name>
    <name type="common">Moraxella osloensis</name>
    <dbReference type="NCBI Taxonomy" id="34062"/>
    <lineage>
        <taxon>Bacteria</taxon>
        <taxon>Pseudomonadati</taxon>
        <taxon>Pseudomonadota</taxon>
        <taxon>Gammaproteobacteria</taxon>
        <taxon>Moraxellales</taxon>
        <taxon>Moraxellaceae</taxon>
        <taxon>Faucicola</taxon>
    </lineage>
</organism>
<sequence>MKNLIVIGNGMVGHHFIEKAIEKNLHQIYQIHVFSAEKRPAYDRVYLSSYFEHRDASQLNLVDLAHYKQAGITLHLGEAVNHIDAQSKIVTTIKGNALEFDKLVLATGSYPFVPPVKGNQHAHCHVYRTIEDLDAILATADNPRVQRGVVVGGGLLGLEAAKALVTLGLTTYVVEFAPQLMGVQLDA</sequence>
<dbReference type="PANTHER" id="PTHR43809">
    <property type="entry name" value="NITRITE REDUCTASE (NADH) LARGE SUBUNIT"/>
    <property type="match status" value="1"/>
</dbReference>
<comment type="caution">
    <text evidence="9">The sequence shown here is derived from an EMBL/GenBank/DDBJ whole genome shotgun (WGS) entry which is preliminary data.</text>
</comment>
<evidence type="ECO:0000259" key="8">
    <source>
        <dbReference type="Pfam" id="PF07992"/>
    </source>
</evidence>
<comment type="cofactor">
    <cofactor evidence="1">
        <name>siroheme</name>
        <dbReference type="ChEBI" id="CHEBI:60052"/>
    </cofactor>
</comment>
<protein>
    <submittedName>
        <fullName evidence="9">Nitrite reductase large subunit</fullName>
    </submittedName>
</protein>
<feature type="non-terminal residue" evidence="9">
    <location>
        <position position="187"/>
    </location>
</feature>
<evidence type="ECO:0000256" key="2">
    <source>
        <dbReference type="ARBA" id="ARBA00005096"/>
    </source>
</evidence>
<reference evidence="9" key="1">
    <citation type="submission" date="2019-04" db="EMBL/GenBank/DDBJ databases">
        <title>Moraxella osloensis CCUG 73412, isolated from corneal scrapings as causative agent of keratitis.</title>
        <authorList>
            <person name="Connolly G."/>
            <person name="Jaen-Luchoro D."/>
            <person name="Pinyeiro-Iglesias B."/>
            <person name="Curry A."/>
            <person name="Knowles S."/>
            <person name="Moore E.R.B."/>
        </authorList>
    </citation>
    <scope>NUCLEOTIDE SEQUENCE</scope>
    <source>
        <strain evidence="9">CCUG 73412</strain>
    </source>
</reference>
<evidence type="ECO:0000256" key="6">
    <source>
        <dbReference type="ARBA" id="ARBA00023004"/>
    </source>
</evidence>
<dbReference type="GO" id="GO:0051536">
    <property type="term" value="F:iron-sulfur cluster binding"/>
    <property type="evidence" value="ECO:0007669"/>
    <property type="project" value="UniProtKB-KW"/>
</dbReference>
<dbReference type="InterPro" id="IPR052034">
    <property type="entry name" value="NasD-like"/>
</dbReference>
<dbReference type="InterPro" id="IPR023753">
    <property type="entry name" value="FAD/NAD-binding_dom"/>
</dbReference>
<gene>
    <name evidence="9" type="ORF">E6P75_04255</name>
</gene>
<dbReference type="AlphaFoldDB" id="A0AAW6TGG4"/>
<keyword evidence="6" id="KW-0408">Iron</keyword>
<dbReference type="PANTHER" id="PTHR43809:SF1">
    <property type="entry name" value="NITRITE REDUCTASE (NADH) LARGE SUBUNIT"/>
    <property type="match status" value="1"/>
</dbReference>
<feature type="domain" description="FAD/NAD(P)-binding" evidence="8">
    <location>
        <begin position="3"/>
        <end position="183"/>
    </location>
</feature>
<proteinExistence type="predicted"/>
<evidence type="ECO:0000256" key="4">
    <source>
        <dbReference type="ARBA" id="ARBA00022723"/>
    </source>
</evidence>
<evidence type="ECO:0000256" key="5">
    <source>
        <dbReference type="ARBA" id="ARBA00023002"/>
    </source>
</evidence>
<evidence type="ECO:0000313" key="9">
    <source>
        <dbReference type="EMBL" id="MDI4509427.1"/>
    </source>
</evidence>
<dbReference type="Pfam" id="PF07992">
    <property type="entry name" value="Pyr_redox_2"/>
    <property type="match status" value="1"/>
</dbReference>
<comment type="pathway">
    <text evidence="2">Nitrogen metabolism; nitrate reduction (assimilation).</text>
</comment>
<dbReference type="Gene3D" id="3.50.50.60">
    <property type="entry name" value="FAD/NAD(P)-binding domain"/>
    <property type="match status" value="2"/>
</dbReference>
<dbReference type="GO" id="GO:0046872">
    <property type="term" value="F:metal ion binding"/>
    <property type="evidence" value="ECO:0007669"/>
    <property type="project" value="UniProtKB-KW"/>
</dbReference>
<dbReference type="InterPro" id="IPR036188">
    <property type="entry name" value="FAD/NAD-bd_sf"/>
</dbReference>
<keyword evidence="3" id="KW-0349">Heme</keyword>
<dbReference type="GO" id="GO:0016491">
    <property type="term" value="F:oxidoreductase activity"/>
    <property type="evidence" value="ECO:0007669"/>
    <property type="project" value="UniProtKB-KW"/>
</dbReference>
<dbReference type="PRINTS" id="PR00411">
    <property type="entry name" value="PNDRDTASEI"/>
</dbReference>
<accession>A0AAW6TGG4</accession>